<gene>
    <name evidence="2" type="ORF">MRATA1EN1_LOCUS12663</name>
</gene>
<evidence type="ECO:0000313" key="2">
    <source>
        <dbReference type="EMBL" id="CAI9163701.1"/>
    </source>
</evidence>
<dbReference type="Proteomes" id="UP001176941">
    <property type="component" value="Chromosome 21"/>
</dbReference>
<feature type="region of interest" description="Disordered" evidence="1">
    <location>
        <begin position="1"/>
        <end position="24"/>
    </location>
</feature>
<proteinExistence type="predicted"/>
<protein>
    <submittedName>
        <fullName evidence="2">Uncharacterized protein</fullName>
    </submittedName>
</protein>
<organism evidence="2 3">
    <name type="scientific">Rangifer tarandus platyrhynchus</name>
    <name type="common">Svalbard reindeer</name>
    <dbReference type="NCBI Taxonomy" id="3082113"/>
    <lineage>
        <taxon>Eukaryota</taxon>
        <taxon>Metazoa</taxon>
        <taxon>Chordata</taxon>
        <taxon>Craniata</taxon>
        <taxon>Vertebrata</taxon>
        <taxon>Euteleostomi</taxon>
        <taxon>Mammalia</taxon>
        <taxon>Eutheria</taxon>
        <taxon>Laurasiatheria</taxon>
        <taxon>Artiodactyla</taxon>
        <taxon>Ruminantia</taxon>
        <taxon>Pecora</taxon>
        <taxon>Cervidae</taxon>
        <taxon>Odocoileinae</taxon>
        <taxon>Rangifer</taxon>
    </lineage>
</organism>
<reference evidence="2" key="1">
    <citation type="submission" date="2023-04" db="EMBL/GenBank/DDBJ databases">
        <authorList>
            <consortium name="ELIXIR-Norway"/>
        </authorList>
    </citation>
    <scope>NUCLEOTIDE SEQUENCE [LARGE SCALE GENOMIC DNA]</scope>
</reference>
<name>A0ABN8YST0_RANTA</name>
<feature type="compositionally biased region" description="Low complexity" evidence="1">
    <location>
        <begin position="7"/>
        <end position="20"/>
    </location>
</feature>
<dbReference type="EMBL" id="OX459957">
    <property type="protein sequence ID" value="CAI9163701.1"/>
    <property type="molecule type" value="Genomic_DNA"/>
</dbReference>
<sequence>MKDGHVAGATTGGRQTQGYTLPTLAPKGCSEGARKEPTGTAGLVSACQPGAKDDCPRWPCRDSCPAEEREGGEVLSHEDDHLGEAVLCGCLLAQRLSAQDHLRLGHRLVLNPVQTPRFST</sequence>
<accession>A0ABN8YST0</accession>
<evidence type="ECO:0000256" key="1">
    <source>
        <dbReference type="SAM" id="MobiDB-lite"/>
    </source>
</evidence>
<evidence type="ECO:0000313" key="3">
    <source>
        <dbReference type="Proteomes" id="UP001176941"/>
    </source>
</evidence>
<keyword evidence="3" id="KW-1185">Reference proteome</keyword>